<dbReference type="RefSeq" id="WP_087394171.1">
    <property type="nucleotide sequence ID" value="NZ_NFIG01000003.1"/>
</dbReference>
<reference evidence="2 3" key="1">
    <citation type="submission" date="2018-08" db="EMBL/GenBank/DDBJ databases">
        <title>A genome reference for cultivated species of the human gut microbiota.</title>
        <authorList>
            <person name="Zou Y."/>
            <person name="Xue W."/>
            <person name="Luo G."/>
        </authorList>
    </citation>
    <scope>NUCLEOTIDE SEQUENCE [LARGE SCALE GENOMIC DNA]</scope>
    <source>
        <strain evidence="2 3">AF16-14</strain>
    </source>
</reference>
<evidence type="ECO:0000313" key="2">
    <source>
        <dbReference type="EMBL" id="RGU54416.1"/>
    </source>
</evidence>
<gene>
    <name evidence="2" type="ORF">DWW57_16220</name>
</gene>
<evidence type="ECO:0000313" key="3">
    <source>
        <dbReference type="Proteomes" id="UP000284243"/>
    </source>
</evidence>
<dbReference type="InterPro" id="IPR018873">
    <property type="entry name" value="KilA-N_DNA-bd_domain"/>
</dbReference>
<organism evidence="2 3">
    <name type="scientific">Odoribacter splanchnicus</name>
    <dbReference type="NCBI Taxonomy" id="28118"/>
    <lineage>
        <taxon>Bacteria</taxon>
        <taxon>Pseudomonadati</taxon>
        <taxon>Bacteroidota</taxon>
        <taxon>Bacteroidia</taxon>
        <taxon>Bacteroidales</taxon>
        <taxon>Odoribacteraceae</taxon>
        <taxon>Odoribacter</taxon>
    </lineage>
</organism>
<protein>
    <submittedName>
        <fullName evidence="2">ORF6N domain-containing protein</fullName>
    </submittedName>
</protein>
<feature type="domain" description="KilA-N DNA-binding" evidence="1">
    <location>
        <begin position="9"/>
        <end position="84"/>
    </location>
</feature>
<comment type="caution">
    <text evidence="2">The sequence shown here is derived from an EMBL/GenBank/DDBJ whole genome shotgun (WGS) entry which is preliminary data.</text>
</comment>
<dbReference type="EMBL" id="QRYC01000031">
    <property type="protein sequence ID" value="RGU54416.1"/>
    <property type="molecule type" value="Genomic_DNA"/>
</dbReference>
<name>A0A412TKZ2_9BACT</name>
<dbReference type="Proteomes" id="UP000284243">
    <property type="component" value="Unassembled WGS sequence"/>
</dbReference>
<evidence type="ECO:0000259" key="1">
    <source>
        <dbReference type="Pfam" id="PF10543"/>
    </source>
</evidence>
<proteinExistence type="predicted"/>
<sequence>MNQLELIQSKIYEIRGQRVMLDFDLAQMYGTETAQLKRAVRRNKKRFDGEDFMFEVTRDELSRCQIGTLNKSRGSNIKYLPFAFAMLSSVLNSETAIEINKGIMRAFVAIRQLIANPPPDKHSLLQKEVKELKQYIEEIFTDQNDINEDTRMQLELINQTLAELQVHQKLSDKPHRPIGFIRPEEN</sequence>
<dbReference type="Pfam" id="PF10543">
    <property type="entry name" value="ORF6N"/>
    <property type="match status" value="1"/>
</dbReference>
<dbReference type="AlphaFoldDB" id="A0A412TKZ2"/>
<accession>A0A412TKZ2</accession>